<dbReference type="Proteomes" id="UP000016922">
    <property type="component" value="Unassembled WGS sequence"/>
</dbReference>
<dbReference type="Pfam" id="PF14587">
    <property type="entry name" value="Glyco_hydr_30_2"/>
    <property type="match status" value="1"/>
</dbReference>
<dbReference type="SUPFAM" id="SSF51445">
    <property type="entry name" value="(Trans)glycosidases"/>
    <property type="match status" value="1"/>
</dbReference>
<keyword evidence="2 4" id="KW-0732">Signal</keyword>
<keyword evidence="7" id="KW-0326">Glycosidase</keyword>
<dbReference type="SUPFAM" id="SSF51011">
    <property type="entry name" value="Glycosyl hydrolase domain"/>
    <property type="match status" value="1"/>
</dbReference>
<dbReference type="InterPro" id="IPR033452">
    <property type="entry name" value="GH30_C"/>
</dbReference>
<evidence type="ECO:0000259" key="5">
    <source>
        <dbReference type="Pfam" id="PF14587"/>
    </source>
</evidence>
<dbReference type="RefSeq" id="XP_008082901.1">
    <property type="nucleotide sequence ID" value="XM_008084710.1"/>
</dbReference>
<dbReference type="GO" id="GO:0004348">
    <property type="term" value="F:glucosylceramidase activity"/>
    <property type="evidence" value="ECO:0007669"/>
    <property type="project" value="InterPro"/>
</dbReference>
<accession>S3CZ77</accession>
<sequence>MHFYRLCVLSLCFWWQANADSTWQDAILRTRQSTKSVTVDLTKRYQTMDGFGISEAFQRANVIVNLPAKQQREILDLLFNTTSGAGLTILRNGIGSSPDSSSDHMNSIAPKSPGSPTAAMSYVWDKKDSGQLFVSKEAWKYGVRTFYANAWSAPGYMKTNGNENNGGYLCGVSGKTCSSGDWKQTYANYLVKYLQFYQQEGIEVTHVGFLNEPEFSPSYAGMLSSGTQAADFIKVLALTLKAADLSTTIACCDSEGWGNQGSMTSQIKSSGAENLLSTITSHSYTSSPGSPLSTTRKVWQTENADLQGAWQSAFYSNGGAGEGMRWAGLIHNAVVNANCSAYLYWIGVQTGNTNSKLISVSGTSYSVSKRLWAFGHFARGARPGAVRVGISGQPSGVQASAYLNRDGNLAIVFINTGSAAAAVAVDVKGGWKGTKVTRAWVTDNSKSMADLAVVLSNGAASVSVPGRSMVSLSVTE</sequence>
<evidence type="ECO:0000313" key="7">
    <source>
        <dbReference type="EMBL" id="EPE30224.1"/>
    </source>
</evidence>
<feature type="signal peptide" evidence="4">
    <location>
        <begin position="1"/>
        <end position="19"/>
    </location>
</feature>
<dbReference type="Gene3D" id="3.20.20.80">
    <property type="entry name" value="Glycosidases"/>
    <property type="match status" value="1"/>
</dbReference>
<organism evidence="7 8">
    <name type="scientific">Glarea lozoyensis (strain ATCC 20868 / MF5171)</name>
    <dbReference type="NCBI Taxonomy" id="1116229"/>
    <lineage>
        <taxon>Eukaryota</taxon>
        <taxon>Fungi</taxon>
        <taxon>Dikarya</taxon>
        <taxon>Ascomycota</taxon>
        <taxon>Pezizomycotina</taxon>
        <taxon>Leotiomycetes</taxon>
        <taxon>Helotiales</taxon>
        <taxon>Helotiaceae</taxon>
        <taxon>Glarea</taxon>
    </lineage>
</organism>
<dbReference type="KEGG" id="glz:GLAREA_12947"/>
<dbReference type="PANTHER" id="PTHR11069">
    <property type="entry name" value="GLUCOSYLCERAMIDASE"/>
    <property type="match status" value="1"/>
</dbReference>
<dbReference type="GO" id="GO:0006680">
    <property type="term" value="P:glucosylceramide catabolic process"/>
    <property type="evidence" value="ECO:0007669"/>
    <property type="project" value="TreeGrafter"/>
</dbReference>
<dbReference type="GeneID" id="19471987"/>
<evidence type="ECO:0000256" key="4">
    <source>
        <dbReference type="SAM" id="SignalP"/>
    </source>
</evidence>
<feature type="chain" id="PRO_5004507796" evidence="4">
    <location>
        <begin position="20"/>
        <end position="476"/>
    </location>
</feature>
<dbReference type="EMBL" id="KE145365">
    <property type="protein sequence ID" value="EPE30224.1"/>
    <property type="molecule type" value="Genomic_DNA"/>
</dbReference>
<dbReference type="InterPro" id="IPR013780">
    <property type="entry name" value="Glyco_hydro_b"/>
</dbReference>
<protein>
    <submittedName>
        <fullName evidence="7">(Trans)glycosidase</fullName>
    </submittedName>
</protein>
<evidence type="ECO:0000259" key="6">
    <source>
        <dbReference type="Pfam" id="PF17189"/>
    </source>
</evidence>
<evidence type="ECO:0000256" key="1">
    <source>
        <dbReference type="ARBA" id="ARBA00005382"/>
    </source>
</evidence>
<dbReference type="Pfam" id="PF17189">
    <property type="entry name" value="Glyco_hydro_30C"/>
    <property type="match status" value="1"/>
</dbReference>
<dbReference type="OMA" id="SKRFWAF"/>
<dbReference type="InterPro" id="IPR001139">
    <property type="entry name" value="Glyco_hydro_30"/>
</dbReference>
<evidence type="ECO:0000256" key="2">
    <source>
        <dbReference type="ARBA" id="ARBA00022729"/>
    </source>
</evidence>
<name>S3CZ77_GLAL2</name>
<evidence type="ECO:0000313" key="8">
    <source>
        <dbReference type="Proteomes" id="UP000016922"/>
    </source>
</evidence>
<dbReference type="HOGENOM" id="CLU_031530_1_0_1"/>
<gene>
    <name evidence="7" type="ORF">GLAREA_12947</name>
</gene>
<feature type="domain" description="Glycosyl hydrolase family 30 beta sandwich" evidence="6">
    <location>
        <begin position="384"/>
        <end position="471"/>
    </location>
</feature>
<feature type="domain" description="Endo-beta-1,6-galactanase-like" evidence="5">
    <location>
        <begin position="35"/>
        <end position="357"/>
    </location>
</feature>
<proteinExistence type="inferred from homology"/>
<keyword evidence="8" id="KW-1185">Reference proteome</keyword>
<dbReference type="OrthoDB" id="2012278at2759"/>
<evidence type="ECO:0000256" key="3">
    <source>
        <dbReference type="ARBA" id="ARBA00022801"/>
    </source>
</evidence>
<dbReference type="InterPro" id="IPR017853">
    <property type="entry name" value="GH"/>
</dbReference>
<dbReference type="PANTHER" id="PTHR11069:SF23">
    <property type="entry name" value="LYSOSOMAL ACID GLUCOSYLCERAMIDASE"/>
    <property type="match status" value="1"/>
</dbReference>
<reference evidence="7 8" key="1">
    <citation type="journal article" date="2013" name="BMC Genomics">
        <title>Genomics-driven discovery of the pneumocandin biosynthetic gene cluster in the fungus Glarea lozoyensis.</title>
        <authorList>
            <person name="Chen L."/>
            <person name="Yue Q."/>
            <person name="Zhang X."/>
            <person name="Xiang M."/>
            <person name="Wang C."/>
            <person name="Li S."/>
            <person name="Che Y."/>
            <person name="Ortiz-Lopez F.J."/>
            <person name="Bills G.F."/>
            <person name="Liu X."/>
            <person name="An Z."/>
        </authorList>
    </citation>
    <scope>NUCLEOTIDE SEQUENCE [LARGE SCALE GENOMIC DNA]</scope>
    <source>
        <strain evidence="8">ATCC 20868 / MF5171</strain>
    </source>
</reference>
<dbReference type="AlphaFoldDB" id="S3CZ77"/>
<dbReference type="Gene3D" id="2.60.40.1180">
    <property type="entry name" value="Golgi alpha-mannosidase II"/>
    <property type="match status" value="1"/>
</dbReference>
<dbReference type="GO" id="GO:0016020">
    <property type="term" value="C:membrane"/>
    <property type="evidence" value="ECO:0007669"/>
    <property type="project" value="GOC"/>
</dbReference>
<comment type="similarity">
    <text evidence="1">Belongs to the glycosyl hydrolase 30 family.</text>
</comment>
<dbReference type="InterPro" id="IPR039514">
    <property type="entry name" value="6GAL-like"/>
</dbReference>
<dbReference type="eggNOG" id="KOG2566">
    <property type="taxonomic scope" value="Eukaryota"/>
</dbReference>
<keyword evidence="3" id="KW-0378">Hydrolase</keyword>